<gene>
    <name evidence="1" type="ORF">Bca52824_018417</name>
</gene>
<proteinExistence type="predicted"/>
<dbReference type="OrthoDB" id="9995306at2759"/>
<sequence>MIEDCVETFVLHQMMRHVLSHHSSDALISLAFARPFSHYDRILRKLVNIIHHNPFFSFYKGSSHCWVCNLASQKANNRLVFVDMLMMNCSGGRLVLSLSF</sequence>
<keyword evidence="2" id="KW-1185">Reference proteome</keyword>
<evidence type="ECO:0000313" key="2">
    <source>
        <dbReference type="Proteomes" id="UP000886595"/>
    </source>
</evidence>
<dbReference type="AlphaFoldDB" id="A0A8X8AXF0"/>
<name>A0A8X8AXF0_BRACI</name>
<protein>
    <submittedName>
        <fullName evidence="1">Uncharacterized protein</fullName>
    </submittedName>
</protein>
<organism evidence="1 2">
    <name type="scientific">Brassica carinata</name>
    <name type="common">Ethiopian mustard</name>
    <name type="synonym">Abyssinian cabbage</name>
    <dbReference type="NCBI Taxonomy" id="52824"/>
    <lineage>
        <taxon>Eukaryota</taxon>
        <taxon>Viridiplantae</taxon>
        <taxon>Streptophyta</taxon>
        <taxon>Embryophyta</taxon>
        <taxon>Tracheophyta</taxon>
        <taxon>Spermatophyta</taxon>
        <taxon>Magnoliopsida</taxon>
        <taxon>eudicotyledons</taxon>
        <taxon>Gunneridae</taxon>
        <taxon>Pentapetalae</taxon>
        <taxon>rosids</taxon>
        <taxon>malvids</taxon>
        <taxon>Brassicales</taxon>
        <taxon>Brassicaceae</taxon>
        <taxon>Brassiceae</taxon>
        <taxon>Brassica</taxon>
    </lineage>
</organism>
<accession>A0A8X8AXF0</accession>
<evidence type="ECO:0000313" key="1">
    <source>
        <dbReference type="EMBL" id="KAG2315295.1"/>
    </source>
</evidence>
<dbReference type="EMBL" id="JAAMPC010000004">
    <property type="protein sequence ID" value="KAG2315295.1"/>
    <property type="molecule type" value="Genomic_DNA"/>
</dbReference>
<comment type="caution">
    <text evidence="1">The sequence shown here is derived from an EMBL/GenBank/DDBJ whole genome shotgun (WGS) entry which is preliminary data.</text>
</comment>
<reference evidence="1 2" key="1">
    <citation type="submission" date="2020-02" db="EMBL/GenBank/DDBJ databases">
        <authorList>
            <person name="Ma Q."/>
            <person name="Huang Y."/>
            <person name="Song X."/>
            <person name="Pei D."/>
        </authorList>
    </citation>
    <scope>NUCLEOTIDE SEQUENCE [LARGE SCALE GENOMIC DNA]</scope>
    <source>
        <strain evidence="1">Sxm20200214</strain>
        <tissue evidence="1">Leaf</tissue>
    </source>
</reference>
<dbReference type="Proteomes" id="UP000886595">
    <property type="component" value="Unassembled WGS sequence"/>
</dbReference>